<proteinExistence type="predicted"/>
<organism evidence="1 2">
    <name type="scientific">Steinernema carpocapsae</name>
    <name type="common">Entomopathogenic nematode</name>
    <dbReference type="NCBI Taxonomy" id="34508"/>
    <lineage>
        <taxon>Eukaryota</taxon>
        <taxon>Metazoa</taxon>
        <taxon>Ecdysozoa</taxon>
        <taxon>Nematoda</taxon>
        <taxon>Chromadorea</taxon>
        <taxon>Rhabditida</taxon>
        <taxon>Tylenchina</taxon>
        <taxon>Panagrolaimomorpha</taxon>
        <taxon>Strongyloidoidea</taxon>
        <taxon>Steinernematidae</taxon>
        <taxon>Steinernema</taxon>
    </lineage>
</organism>
<protein>
    <submittedName>
        <fullName evidence="1">Uncharacterized protein</fullName>
    </submittedName>
</protein>
<reference evidence="1 2" key="1">
    <citation type="journal article" date="2015" name="Genome Biol.">
        <title>Comparative genomics of Steinernema reveals deeply conserved gene regulatory networks.</title>
        <authorList>
            <person name="Dillman A.R."/>
            <person name="Macchietto M."/>
            <person name="Porter C.F."/>
            <person name="Rogers A."/>
            <person name="Williams B."/>
            <person name="Antoshechkin I."/>
            <person name="Lee M.M."/>
            <person name="Goodwin Z."/>
            <person name="Lu X."/>
            <person name="Lewis E.E."/>
            <person name="Goodrich-Blair H."/>
            <person name="Stock S.P."/>
            <person name="Adams B.J."/>
            <person name="Sternberg P.W."/>
            <person name="Mortazavi A."/>
        </authorList>
    </citation>
    <scope>NUCLEOTIDE SEQUENCE [LARGE SCALE GENOMIC DNA]</scope>
    <source>
        <strain evidence="1 2">ALL</strain>
    </source>
</reference>
<reference evidence="1 2" key="2">
    <citation type="journal article" date="2019" name="G3 (Bethesda)">
        <title>Hybrid Assembly of the Genome of the Entomopathogenic Nematode Steinernema carpocapsae Identifies the X-Chromosome.</title>
        <authorList>
            <person name="Serra L."/>
            <person name="Macchietto M."/>
            <person name="Macias-Munoz A."/>
            <person name="McGill C.J."/>
            <person name="Rodriguez I.M."/>
            <person name="Rodriguez B."/>
            <person name="Murad R."/>
            <person name="Mortazavi A."/>
        </authorList>
    </citation>
    <scope>NUCLEOTIDE SEQUENCE [LARGE SCALE GENOMIC DNA]</scope>
    <source>
        <strain evidence="1 2">ALL</strain>
    </source>
</reference>
<dbReference type="AlphaFoldDB" id="A0A4U5M8U4"/>
<name>A0A4U5M8U4_STECR</name>
<dbReference type="EMBL" id="AZBU02000009">
    <property type="protein sequence ID" value="TKR65399.1"/>
    <property type="molecule type" value="Genomic_DNA"/>
</dbReference>
<evidence type="ECO:0000313" key="1">
    <source>
        <dbReference type="EMBL" id="TKR65399.1"/>
    </source>
</evidence>
<dbReference type="Proteomes" id="UP000298663">
    <property type="component" value="Unassembled WGS sequence"/>
</dbReference>
<comment type="caution">
    <text evidence="1">The sequence shown here is derived from an EMBL/GenBank/DDBJ whole genome shotgun (WGS) entry which is preliminary data.</text>
</comment>
<sequence length="73" mass="8286">MFKQIPKFRVSSFRPCAVLTLTLGQVQQAHLKCSLNSLSSPSRAEYAKRAFEDYTDTSYSKCTLHSCRPRALN</sequence>
<accession>A0A4U5M8U4</accession>
<evidence type="ECO:0000313" key="2">
    <source>
        <dbReference type="Proteomes" id="UP000298663"/>
    </source>
</evidence>
<keyword evidence="2" id="KW-1185">Reference proteome</keyword>
<gene>
    <name evidence="1" type="ORF">L596_025807</name>
</gene>